<dbReference type="Gene3D" id="3.30.1490.20">
    <property type="entry name" value="ATP-grasp fold, A domain"/>
    <property type="match status" value="1"/>
</dbReference>
<evidence type="ECO:0000256" key="6">
    <source>
        <dbReference type="PROSITE-ProRule" id="PRU00409"/>
    </source>
</evidence>
<keyword evidence="10" id="KW-1185">Reference proteome</keyword>
<dbReference type="PANTHER" id="PTHR43334:SF1">
    <property type="entry name" value="3-HYDROXYPROPIONATE--COA LIGASE [ADP-FORMING]"/>
    <property type="match status" value="1"/>
</dbReference>
<keyword evidence="5 6" id="KW-0067">ATP-binding</keyword>
<dbReference type="RefSeq" id="WP_092732897.1">
    <property type="nucleotide sequence ID" value="NZ_FNPC01000005.1"/>
</dbReference>
<evidence type="ECO:0000256" key="7">
    <source>
        <dbReference type="SAM" id="MobiDB-lite"/>
    </source>
</evidence>
<evidence type="ECO:0000313" key="9">
    <source>
        <dbReference type="EMBL" id="SDY45640.1"/>
    </source>
</evidence>
<dbReference type="Gene3D" id="3.30.470.20">
    <property type="entry name" value="ATP-grasp fold, B domain"/>
    <property type="match status" value="1"/>
</dbReference>
<dbReference type="SUPFAM" id="SSF56059">
    <property type="entry name" value="Glutathione synthetase ATP-binding domain-like"/>
    <property type="match status" value="1"/>
</dbReference>
<keyword evidence="3" id="KW-0436">Ligase</keyword>
<gene>
    <name evidence="9" type="ORF">SAMN05216564_105209</name>
</gene>
<evidence type="ECO:0000256" key="2">
    <source>
        <dbReference type="ARBA" id="ARBA00012957"/>
    </source>
</evidence>
<dbReference type="EC" id="6.2.1.13" evidence="2"/>
<evidence type="ECO:0000256" key="4">
    <source>
        <dbReference type="ARBA" id="ARBA00022741"/>
    </source>
</evidence>
<reference evidence="10" key="1">
    <citation type="submission" date="2016-10" db="EMBL/GenBank/DDBJ databases">
        <authorList>
            <person name="Varghese N."/>
            <person name="Submissions S."/>
        </authorList>
    </citation>
    <scope>NUCLEOTIDE SEQUENCE [LARGE SCALE GENOMIC DNA]</scope>
    <source>
        <strain evidence="10">DC30,IBRC 10041,KCTC 4046</strain>
    </source>
</reference>
<dbReference type="EMBL" id="FNPC01000005">
    <property type="protein sequence ID" value="SDY45640.1"/>
    <property type="molecule type" value="Genomic_DNA"/>
</dbReference>
<dbReference type="Pfam" id="PF13549">
    <property type="entry name" value="ATP-grasp_5"/>
    <property type="match status" value="1"/>
</dbReference>
<dbReference type="GO" id="GO:0046872">
    <property type="term" value="F:metal ion binding"/>
    <property type="evidence" value="ECO:0007669"/>
    <property type="project" value="InterPro"/>
</dbReference>
<dbReference type="InterPro" id="IPR051538">
    <property type="entry name" value="Acyl-CoA_Synth/Transferase"/>
</dbReference>
<dbReference type="InterPro" id="IPR013815">
    <property type="entry name" value="ATP_grasp_subdomain_1"/>
</dbReference>
<dbReference type="InterPro" id="IPR011761">
    <property type="entry name" value="ATP-grasp"/>
</dbReference>
<organism evidence="9 10">
    <name type="scientific">Halopenitus persicus</name>
    <dbReference type="NCBI Taxonomy" id="1048396"/>
    <lineage>
        <taxon>Archaea</taxon>
        <taxon>Methanobacteriati</taxon>
        <taxon>Methanobacteriota</taxon>
        <taxon>Stenosarchaea group</taxon>
        <taxon>Halobacteria</taxon>
        <taxon>Halobacteriales</taxon>
        <taxon>Haloferacaceae</taxon>
        <taxon>Halopenitus</taxon>
    </lineage>
</organism>
<sequence length="260" mass="26115">MSDRGAADGTTASDAATPLDTVTRIDEDAVESIIERARAAGRTTLTEAESKSLLDAAGIETPDRAVVADAEEAITAAEAIGYPVVAKVSSPAVTHKTEWADGAGVALDLADADAVADATDAIREAAAAEGIEAEVLIEDAAALDAGTELIVGGMNTPSFGPVALVGLGGVFTEVYEDVAHRIAPVTAAEARAAVESLTAAPLLSGYRGRPPGDVDALVETVQAVGDLLVEAPAIDEIDVNPVLVSPDGAVALDALVVLAE</sequence>
<protein>
    <recommendedName>
        <fullName evidence="2">acetate--CoA ligase (ADP-forming)</fullName>
        <ecNumber evidence="2">6.2.1.13</ecNumber>
    </recommendedName>
</protein>
<evidence type="ECO:0000313" key="10">
    <source>
        <dbReference type="Proteomes" id="UP000199079"/>
    </source>
</evidence>
<proteinExistence type="predicted"/>
<evidence type="ECO:0000256" key="5">
    <source>
        <dbReference type="ARBA" id="ARBA00022840"/>
    </source>
</evidence>
<dbReference type="PROSITE" id="PS50975">
    <property type="entry name" value="ATP_GRASP"/>
    <property type="match status" value="1"/>
</dbReference>
<comment type="catalytic activity">
    <reaction evidence="1">
        <text>acetate + ATP + CoA = acetyl-CoA + ADP + phosphate</text>
        <dbReference type="Rhea" id="RHEA:15081"/>
        <dbReference type="ChEBI" id="CHEBI:30089"/>
        <dbReference type="ChEBI" id="CHEBI:30616"/>
        <dbReference type="ChEBI" id="CHEBI:43474"/>
        <dbReference type="ChEBI" id="CHEBI:57287"/>
        <dbReference type="ChEBI" id="CHEBI:57288"/>
        <dbReference type="ChEBI" id="CHEBI:456216"/>
        <dbReference type="EC" id="6.2.1.13"/>
    </reaction>
</comment>
<evidence type="ECO:0000256" key="3">
    <source>
        <dbReference type="ARBA" id="ARBA00022598"/>
    </source>
</evidence>
<feature type="compositionally biased region" description="Low complexity" evidence="7">
    <location>
        <begin position="7"/>
        <end position="17"/>
    </location>
</feature>
<name>A0A1H3K0A0_9EURY</name>
<feature type="domain" description="ATP-grasp" evidence="8">
    <location>
        <begin position="51"/>
        <end position="139"/>
    </location>
</feature>
<dbReference type="OrthoDB" id="18103at2157"/>
<evidence type="ECO:0000256" key="1">
    <source>
        <dbReference type="ARBA" id="ARBA00001619"/>
    </source>
</evidence>
<dbReference type="AlphaFoldDB" id="A0A1H3K0A0"/>
<dbReference type="Proteomes" id="UP000199079">
    <property type="component" value="Unassembled WGS sequence"/>
</dbReference>
<keyword evidence="4 6" id="KW-0547">Nucleotide-binding</keyword>
<dbReference type="GO" id="GO:0005524">
    <property type="term" value="F:ATP binding"/>
    <property type="evidence" value="ECO:0007669"/>
    <property type="project" value="UniProtKB-UniRule"/>
</dbReference>
<dbReference type="GO" id="GO:0043758">
    <property type="term" value="F:acetate-CoA ligase (ADP-forming) activity"/>
    <property type="evidence" value="ECO:0007669"/>
    <property type="project" value="UniProtKB-EC"/>
</dbReference>
<dbReference type="PANTHER" id="PTHR43334">
    <property type="entry name" value="ACETATE--COA LIGASE [ADP-FORMING]"/>
    <property type="match status" value="1"/>
</dbReference>
<evidence type="ECO:0000259" key="8">
    <source>
        <dbReference type="PROSITE" id="PS50975"/>
    </source>
</evidence>
<accession>A0A1H3K0A0</accession>
<feature type="region of interest" description="Disordered" evidence="7">
    <location>
        <begin position="1"/>
        <end position="23"/>
    </location>
</feature>